<feature type="transmembrane region" description="Helical" evidence="1">
    <location>
        <begin position="57"/>
        <end position="75"/>
    </location>
</feature>
<dbReference type="OrthoDB" id="2847560at2"/>
<keyword evidence="1" id="KW-1133">Transmembrane helix</keyword>
<accession>A0A0A5GG99</accession>
<keyword evidence="3" id="KW-1185">Reference proteome</keyword>
<organism evidence="2 3">
    <name type="scientific">Pontibacillus halophilus JSM 076056 = DSM 19796</name>
    <dbReference type="NCBI Taxonomy" id="1385510"/>
    <lineage>
        <taxon>Bacteria</taxon>
        <taxon>Bacillati</taxon>
        <taxon>Bacillota</taxon>
        <taxon>Bacilli</taxon>
        <taxon>Bacillales</taxon>
        <taxon>Bacillaceae</taxon>
        <taxon>Pontibacillus</taxon>
    </lineage>
</organism>
<dbReference type="AlphaFoldDB" id="A0A0A5GG99"/>
<feature type="transmembrane region" description="Helical" evidence="1">
    <location>
        <begin position="87"/>
        <end position="109"/>
    </location>
</feature>
<name>A0A0A5GG99_9BACI</name>
<dbReference type="EMBL" id="AVPE01000016">
    <property type="protein sequence ID" value="KGX90253.1"/>
    <property type="molecule type" value="Genomic_DNA"/>
</dbReference>
<keyword evidence="1" id="KW-0472">Membrane</keyword>
<proteinExistence type="predicted"/>
<reference evidence="2 3" key="1">
    <citation type="submission" date="2013-08" db="EMBL/GenBank/DDBJ databases">
        <authorList>
            <person name="Huang J."/>
            <person name="Wang G."/>
        </authorList>
    </citation>
    <scope>NUCLEOTIDE SEQUENCE [LARGE SCALE GENOMIC DNA]</scope>
    <source>
        <strain evidence="2 3">JSM 076056</strain>
    </source>
</reference>
<feature type="transmembrane region" description="Helical" evidence="1">
    <location>
        <begin position="115"/>
        <end position="134"/>
    </location>
</feature>
<feature type="transmembrane region" description="Helical" evidence="1">
    <location>
        <begin position="31"/>
        <end position="51"/>
    </location>
</feature>
<evidence type="ECO:0000313" key="2">
    <source>
        <dbReference type="EMBL" id="KGX90253.1"/>
    </source>
</evidence>
<protein>
    <submittedName>
        <fullName evidence="2">Uncharacterized protein</fullName>
    </submittedName>
</protein>
<gene>
    <name evidence="2" type="ORF">N781_08125</name>
</gene>
<feature type="transmembrane region" description="Helical" evidence="1">
    <location>
        <begin position="160"/>
        <end position="176"/>
    </location>
</feature>
<dbReference type="Proteomes" id="UP000030528">
    <property type="component" value="Unassembled WGS sequence"/>
</dbReference>
<evidence type="ECO:0000256" key="1">
    <source>
        <dbReference type="SAM" id="Phobius"/>
    </source>
</evidence>
<dbReference type="eggNOG" id="ENOG503482U">
    <property type="taxonomic scope" value="Bacteria"/>
</dbReference>
<feature type="transmembrane region" description="Helical" evidence="1">
    <location>
        <begin position="188"/>
        <end position="209"/>
    </location>
</feature>
<sequence>MIIPKDIKYEKLPDYMKEHLRFFGADKVKEIAVFMIVMLDITLLPVLILSYRPIDSLITVPLLILTHLWFLRMIIVEPFKLQLETMLYLGVLGAVGTISHYIALLKIIYSLSNESTLTLLATATFITAGSLYVMSSHQIKKYRKLDYERDEDKQWYNKKIFYPFLYGSPVLGYLIVQTNNNAQQHVMFIPILLSLSGILVMIYFASRFLHKYMFMKKNPHLLRYHRPIGKEKKKYMNKKGFEIK</sequence>
<evidence type="ECO:0000313" key="3">
    <source>
        <dbReference type="Proteomes" id="UP000030528"/>
    </source>
</evidence>
<comment type="caution">
    <text evidence="2">The sequence shown here is derived from an EMBL/GenBank/DDBJ whole genome shotgun (WGS) entry which is preliminary data.</text>
</comment>
<keyword evidence="1" id="KW-0812">Transmembrane</keyword>
<dbReference type="RefSeq" id="WP_026801555.1">
    <property type="nucleotide sequence ID" value="NZ_AULI01000019.1"/>
</dbReference>